<comment type="caution">
    <text evidence="1">The sequence shown here is derived from an EMBL/GenBank/DDBJ whole genome shotgun (WGS) entry which is preliminary data.</text>
</comment>
<reference evidence="2" key="1">
    <citation type="journal article" date="2019" name="Int. J. Syst. Evol. Microbiol.">
        <title>The Global Catalogue of Microorganisms (GCM) 10K type strain sequencing project: providing services to taxonomists for standard genome sequencing and annotation.</title>
        <authorList>
            <consortium name="The Broad Institute Genomics Platform"/>
            <consortium name="The Broad Institute Genome Sequencing Center for Infectious Disease"/>
            <person name="Wu L."/>
            <person name="Ma J."/>
        </authorList>
    </citation>
    <scope>NUCLEOTIDE SEQUENCE [LARGE SCALE GENOMIC DNA]</scope>
    <source>
        <strain evidence="2">CCUG 53270</strain>
    </source>
</reference>
<name>A0ABW3UJQ9_9BACL</name>
<keyword evidence="2" id="KW-1185">Reference proteome</keyword>
<organism evidence="1 2">
    <name type="scientific">Paenibacillus vulneris</name>
    <dbReference type="NCBI Taxonomy" id="1133364"/>
    <lineage>
        <taxon>Bacteria</taxon>
        <taxon>Bacillati</taxon>
        <taxon>Bacillota</taxon>
        <taxon>Bacilli</taxon>
        <taxon>Bacillales</taxon>
        <taxon>Paenibacillaceae</taxon>
        <taxon>Paenibacillus</taxon>
    </lineage>
</organism>
<dbReference type="Proteomes" id="UP001597180">
    <property type="component" value="Unassembled WGS sequence"/>
</dbReference>
<evidence type="ECO:0000313" key="1">
    <source>
        <dbReference type="EMBL" id="MFD1220925.1"/>
    </source>
</evidence>
<evidence type="ECO:0008006" key="3">
    <source>
        <dbReference type="Google" id="ProtNLM"/>
    </source>
</evidence>
<sequence length="831" mass="91745">MTYNAKTNWKFEEIVTEHDMNRLEQGIKDAHAEGIDSPEPTALNLRYGTQVVQSDRVAPYNVTGFKGRTLVNLLGREGNYEYNVSSIATAGLTIAADTGNKVYGNQSLKMTLNNNTYGNIAHATNINDFSKSYLIVGDLKNGNSSTGLSLGFIAYNADLQFVGSKMSSVVSNTTGFSSSYALWAGNDFQNTAFIDAVVTITGANGQYGYVDGLRVYEITVEERNAIKSGTLSVDELAAKYPYVDDMKSITNPYVVKYGENLLPPFNEWDLHANATITEPYRLTLNSTASGQRSGYKFTPVNGQKYTLSLTNFTSNMNIYVEFNDARGNLISAPNLSDLPAIFVAPNNTASATIWFDCKAAGMFIFDRPLLNLGDTVKPFKPREDNYLFFPSQWCSNVDGSVADQLYRRGSDYYKFTKFKTLDLDGSLDWTYFVSQVGFKLIKATIKGAIGSNIDLTTHTAVKYDGKILKSVDSPGVNAASDRAYLDGNSLLYLSVADTDSGWGEGYTPSQDEMQAYFYGWVMGYDDNGTFVTPYNGSGSKRWRTIADKSSGGISTLPTTAAGSWYVPYKLQYQLAQPVLEKIIPEGEITLHEGLNQIEVGNGMIVREKVSSVYVQSDNAYYINRSDLGNLLKNKINRLVSLNRGVLNDTSYIYYPSGVIGILLPNYDPLAAYTVTYLALDQYSLTCNIQAMQGQYDANLKTNVGTLSKSHADIVKRVSVLETTKAGKVKSQWITPTLLNGWSVETSVGYMKDELGYVHLKGRVTGGPENTDIFILPSGYRPTQYIIVPVIMYDGTNYFSGRATVYPWGMVRFIGSKLNWNSLDGVIFLAEQ</sequence>
<gene>
    <name evidence="1" type="ORF">ACFQ4B_12440</name>
</gene>
<dbReference type="RefSeq" id="WP_345591911.1">
    <property type="nucleotide sequence ID" value="NZ_BAABJG010000029.1"/>
</dbReference>
<protein>
    <recommendedName>
        <fullName evidence="3">Tail fiber protein</fullName>
    </recommendedName>
</protein>
<proteinExistence type="predicted"/>
<accession>A0ABW3UJQ9</accession>
<dbReference type="EMBL" id="JBHTLU010000014">
    <property type="protein sequence ID" value="MFD1220925.1"/>
    <property type="molecule type" value="Genomic_DNA"/>
</dbReference>
<evidence type="ECO:0000313" key="2">
    <source>
        <dbReference type="Proteomes" id="UP001597180"/>
    </source>
</evidence>